<accession>A0A1F5R7S4</accession>
<organism evidence="1 2">
    <name type="scientific">Candidatus Edwardsbacteria bacterium GWF2_54_11</name>
    <dbReference type="NCBI Taxonomy" id="1817851"/>
    <lineage>
        <taxon>Bacteria</taxon>
        <taxon>Candidatus Edwardsiibacteriota</taxon>
    </lineage>
</organism>
<dbReference type="AlphaFoldDB" id="A0A1F5R7S4"/>
<sequence>MFFSEQTLKKAWARAEGKCESTKVVDGRKVPCSRGLHWDKHGMLHEPEGWLARHRVQLANGIIDIAANCEVVCRECHRQATLETG</sequence>
<reference evidence="1 2" key="1">
    <citation type="journal article" date="2016" name="Nat. Commun.">
        <title>Thousands of microbial genomes shed light on interconnected biogeochemical processes in an aquifer system.</title>
        <authorList>
            <person name="Anantharaman K."/>
            <person name="Brown C.T."/>
            <person name="Hug L.A."/>
            <person name="Sharon I."/>
            <person name="Castelle C.J."/>
            <person name="Probst A.J."/>
            <person name="Thomas B.C."/>
            <person name="Singh A."/>
            <person name="Wilkins M.J."/>
            <person name="Karaoz U."/>
            <person name="Brodie E.L."/>
            <person name="Williams K.H."/>
            <person name="Hubbard S.S."/>
            <person name="Banfield J.F."/>
        </authorList>
    </citation>
    <scope>NUCLEOTIDE SEQUENCE [LARGE SCALE GENOMIC DNA]</scope>
</reference>
<comment type="caution">
    <text evidence="1">The sequence shown here is derived from an EMBL/GenBank/DDBJ whole genome shotgun (WGS) entry which is preliminary data.</text>
</comment>
<proteinExistence type="predicted"/>
<protein>
    <recommendedName>
        <fullName evidence="3">HNH domain-containing protein</fullName>
    </recommendedName>
</protein>
<name>A0A1F5R7S4_9BACT</name>
<evidence type="ECO:0008006" key="3">
    <source>
        <dbReference type="Google" id="ProtNLM"/>
    </source>
</evidence>
<dbReference type="EMBL" id="MFFM01000038">
    <property type="protein sequence ID" value="OGF10484.1"/>
    <property type="molecule type" value="Genomic_DNA"/>
</dbReference>
<evidence type="ECO:0000313" key="2">
    <source>
        <dbReference type="Proteomes" id="UP000177230"/>
    </source>
</evidence>
<dbReference type="Proteomes" id="UP000177230">
    <property type="component" value="Unassembled WGS sequence"/>
</dbReference>
<gene>
    <name evidence="1" type="ORF">A2024_09040</name>
</gene>
<evidence type="ECO:0000313" key="1">
    <source>
        <dbReference type="EMBL" id="OGF10484.1"/>
    </source>
</evidence>